<accession>A0ABT2TBU9</accession>
<proteinExistence type="predicted"/>
<reference evidence="2 3" key="1">
    <citation type="journal article" date="2021" name="ISME Commun">
        <title>Automated analysis of genomic sequences facilitates high-throughput and comprehensive description of bacteria.</title>
        <authorList>
            <person name="Hitch T.C.A."/>
        </authorList>
    </citation>
    <scope>NUCLEOTIDE SEQUENCE [LARGE SCALE GENOMIC DNA]</scope>
    <source>
        <strain evidence="2 3">H2_18</strain>
    </source>
</reference>
<keyword evidence="1" id="KW-1133">Transmembrane helix</keyword>
<dbReference type="Proteomes" id="UP001652394">
    <property type="component" value="Unassembled WGS sequence"/>
</dbReference>
<feature type="transmembrane region" description="Helical" evidence="1">
    <location>
        <begin position="125"/>
        <end position="143"/>
    </location>
</feature>
<organism evidence="2 3">
    <name type="scientific">Faecalicatena acetigenes</name>
    <dbReference type="NCBI Taxonomy" id="2981790"/>
    <lineage>
        <taxon>Bacteria</taxon>
        <taxon>Bacillati</taxon>
        <taxon>Bacillota</taxon>
        <taxon>Clostridia</taxon>
        <taxon>Lachnospirales</taxon>
        <taxon>Lachnospiraceae</taxon>
        <taxon>Faecalicatena</taxon>
    </lineage>
</organism>
<dbReference type="RefSeq" id="WP_059068036.1">
    <property type="nucleotide sequence ID" value="NZ_JAOQJX010000011.1"/>
</dbReference>
<keyword evidence="1" id="KW-0472">Membrane</keyword>
<evidence type="ECO:0000313" key="3">
    <source>
        <dbReference type="Proteomes" id="UP001652394"/>
    </source>
</evidence>
<dbReference type="Pfam" id="PF22564">
    <property type="entry name" value="HAAS"/>
    <property type="match status" value="1"/>
</dbReference>
<comment type="caution">
    <text evidence="2">The sequence shown here is derived from an EMBL/GenBank/DDBJ whole genome shotgun (WGS) entry which is preliminary data.</text>
</comment>
<gene>
    <name evidence="2" type="ORF">OCV51_08405</name>
</gene>
<sequence length="147" mass="16926">MTRTEFLVKLRKALSGNISSAQVQENLEYYEQYIDEEIRKGKSEEEILAVLGEPWILARTIIDASDGTDKETVYENSRKTSGSEEKKNTTHILGLDTWWKKLFLVFCILLCIVVIVLIVTGLIRIFLPVIVPCILVAILLRAFRRRR</sequence>
<protein>
    <submittedName>
        <fullName evidence="2">DUF1700 domain-containing protein</fullName>
    </submittedName>
</protein>
<keyword evidence="3" id="KW-1185">Reference proteome</keyword>
<keyword evidence="1" id="KW-0812">Transmembrane</keyword>
<evidence type="ECO:0000256" key="1">
    <source>
        <dbReference type="SAM" id="Phobius"/>
    </source>
</evidence>
<dbReference type="EMBL" id="JAOQJX010000011">
    <property type="protein sequence ID" value="MCU6747676.1"/>
    <property type="molecule type" value="Genomic_DNA"/>
</dbReference>
<feature type="transmembrane region" description="Helical" evidence="1">
    <location>
        <begin position="102"/>
        <end position="119"/>
    </location>
</feature>
<name>A0ABT2TBU9_9FIRM</name>
<evidence type="ECO:0000313" key="2">
    <source>
        <dbReference type="EMBL" id="MCU6747676.1"/>
    </source>
</evidence>